<organism evidence="1">
    <name type="scientific">Myoviridae sp. ctLnO19</name>
    <dbReference type="NCBI Taxonomy" id="2825085"/>
    <lineage>
        <taxon>Viruses</taxon>
        <taxon>Duplodnaviria</taxon>
        <taxon>Heunggongvirae</taxon>
        <taxon>Uroviricota</taxon>
        <taxon>Caudoviricetes</taxon>
    </lineage>
</organism>
<accession>A0A8S5P0Z6</accession>
<sequence>MKSRLVKYLEMTSGNQDKTKTWLPGTQTSINDAEAILEEYIHSLAQEVIWSSKELNGFIERHGFQVTLSTDEQVDKQFYCGVPIVEMNWKLVYIVVDYLGNRLRIDSRVSVGGIDRDGLFIYRDNVIKHLAAFREYTIAQADKI</sequence>
<evidence type="ECO:0000313" key="1">
    <source>
        <dbReference type="EMBL" id="DAE00304.1"/>
    </source>
</evidence>
<protein>
    <submittedName>
        <fullName evidence="1">Uncharacterized protein</fullName>
    </submittedName>
</protein>
<reference evidence="1" key="1">
    <citation type="journal article" date="2021" name="Proc. Natl. Acad. Sci. U.S.A.">
        <title>A Catalog of Tens of Thousands of Viruses from Human Metagenomes Reveals Hidden Associations with Chronic Diseases.</title>
        <authorList>
            <person name="Tisza M.J."/>
            <person name="Buck C.B."/>
        </authorList>
    </citation>
    <scope>NUCLEOTIDE SEQUENCE</scope>
    <source>
        <strain evidence="1">CtLnO19</strain>
    </source>
</reference>
<name>A0A8S5P0Z6_9CAUD</name>
<dbReference type="EMBL" id="BK015301">
    <property type="protein sequence ID" value="DAE00304.1"/>
    <property type="molecule type" value="Genomic_DNA"/>
</dbReference>
<proteinExistence type="predicted"/>